<evidence type="ECO:0000313" key="2">
    <source>
        <dbReference type="Proteomes" id="UP000228775"/>
    </source>
</evidence>
<comment type="caution">
    <text evidence="1">The sequence shown here is derived from an EMBL/GenBank/DDBJ whole genome shotgun (WGS) entry which is preliminary data.</text>
</comment>
<accession>A0A2M7AX66</accession>
<protein>
    <submittedName>
        <fullName evidence="1">Uncharacterized protein</fullName>
    </submittedName>
</protein>
<reference evidence="2" key="1">
    <citation type="submission" date="2017-09" db="EMBL/GenBank/DDBJ databases">
        <title>Depth-based differentiation of microbial function through sediment-hosted aquifers and enrichment of novel symbionts in the deep terrestrial subsurface.</title>
        <authorList>
            <person name="Probst A.J."/>
            <person name="Ladd B."/>
            <person name="Jarett J.K."/>
            <person name="Geller-Mcgrath D.E."/>
            <person name="Sieber C.M.K."/>
            <person name="Emerson J.B."/>
            <person name="Anantharaman K."/>
            <person name="Thomas B.C."/>
            <person name="Malmstrom R."/>
            <person name="Stieglmeier M."/>
            <person name="Klingl A."/>
            <person name="Woyke T."/>
            <person name="Ryan C.M."/>
            <person name="Banfield J.F."/>
        </authorList>
    </citation>
    <scope>NUCLEOTIDE SEQUENCE [LARGE SCALE GENOMIC DNA]</scope>
</reference>
<dbReference type="AlphaFoldDB" id="A0A2M7AX66"/>
<gene>
    <name evidence="1" type="ORF">COS76_02175</name>
</gene>
<sequence length="68" mass="7514">MTADKDDYVLQGVADALGSQGIKFKSESLNSPELHKAIGQYLDAIQGGKSFEEARESLKPFFVVFDLY</sequence>
<evidence type="ECO:0000313" key="1">
    <source>
        <dbReference type="EMBL" id="PIU75176.1"/>
    </source>
</evidence>
<organism evidence="1 2">
    <name type="scientific">Candidatus Portnoybacteria bacterium CG06_land_8_20_14_3_00_39_12</name>
    <dbReference type="NCBI Taxonomy" id="1974809"/>
    <lineage>
        <taxon>Bacteria</taxon>
        <taxon>Candidatus Portnoyibacteriota</taxon>
    </lineage>
</organism>
<dbReference type="EMBL" id="PEVY01000046">
    <property type="protein sequence ID" value="PIU75176.1"/>
    <property type="molecule type" value="Genomic_DNA"/>
</dbReference>
<name>A0A2M7AX66_9BACT</name>
<proteinExistence type="predicted"/>
<dbReference type="Proteomes" id="UP000228775">
    <property type="component" value="Unassembled WGS sequence"/>
</dbReference>